<comment type="similarity">
    <text evidence="2">Belongs to the GtrA family.</text>
</comment>
<evidence type="ECO:0000256" key="3">
    <source>
        <dbReference type="ARBA" id="ARBA00022692"/>
    </source>
</evidence>
<keyword evidence="5 6" id="KW-0472">Membrane</keyword>
<dbReference type="RefSeq" id="WP_102655610.1">
    <property type="nucleotide sequence ID" value="NZ_PNRF01000048.1"/>
</dbReference>
<evidence type="ECO:0000313" key="9">
    <source>
        <dbReference type="Proteomes" id="UP000235803"/>
    </source>
</evidence>
<dbReference type="Pfam" id="PF04138">
    <property type="entry name" value="GtrA_DPMS_TM"/>
    <property type="match status" value="1"/>
</dbReference>
<feature type="transmembrane region" description="Helical" evidence="6">
    <location>
        <begin position="36"/>
        <end position="69"/>
    </location>
</feature>
<evidence type="ECO:0000256" key="1">
    <source>
        <dbReference type="ARBA" id="ARBA00004141"/>
    </source>
</evidence>
<evidence type="ECO:0000259" key="7">
    <source>
        <dbReference type="Pfam" id="PF04138"/>
    </source>
</evidence>
<keyword evidence="4 6" id="KW-1133">Transmembrane helix</keyword>
<accession>A0A2N7TUU4</accession>
<dbReference type="PANTHER" id="PTHR38459:SF1">
    <property type="entry name" value="PROPHAGE BACTOPRENOL-LINKED GLUCOSE TRANSLOCASE HOMOLOG"/>
    <property type="match status" value="1"/>
</dbReference>
<feature type="domain" description="GtrA/DPMS transmembrane" evidence="7">
    <location>
        <begin position="25"/>
        <end position="133"/>
    </location>
</feature>
<dbReference type="Proteomes" id="UP000235803">
    <property type="component" value="Unassembled WGS sequence"/>
</dbReference>
<proteinExistence type="inferred from homology"/>
<evidence type="ECO:0000256" key="5">
    <source>
        <dbReference type="ARBA" id="ARBA00023136"/>
    </source>
</evidence>
<name>A0A2N7TUU4_9GAMM</name>
<sequence>MKQDDFTHQGFAAPRHPAWLARLPRFLAAGGTATLLHWGVMALLVACGVQAWCATALGMAVGAAANYFLQRRYVFSPARGFSLGVYLLSVGMAWSVNLVAFQLLHGGGMGIAAAQFLSSAGVALLNFLFLQKFACRAPAWIRVSSRESHDE</sequence>
<comment type="caution">
    <text evidence="8">The sequence shown here is derived from an EMBL/GenBank/DDBJ whole genome shotgun (WGS) entry which is preliminary data.</text>
</comment>
<evidence type="ECO:0000313" key="8">
    <source>
        <dbReference type="EMBL" id="PMR71954.1"/>
    </source>
</evidence>
<dbReference type="OrthoDB" id="6198004at2"/>
<comment type="subcellular location">
    <subcellularLocation>
        <location evidence="1">Membrane</location>
        <topology evidence="1">Multi-pass membrane protein</topology>
    </subcellularLocation>
</comment>
<dbReference type="GO" id="GO:0005886">
    <property type="term" value="C:plasma membrane"/>
    <property type="evidence" value="ECO:0007669"/>
    <property type="project" value="TreeGrafter"/>
</dbReference>
<dbReference type="InterPro" id="IPR051401">
    <property type="entry name" value="GtrA_CellWall_Glycosyl"/>
</dbReference>
<dbReference type="AlphaFoldDB" id="A0A2N7TUU4"/>
<dbReference type="PANTHER" id="PTHR38459">
    <property type="entry name" value="PROPHAGE BACTOPRENOL-LINKED GLUCOSE TRANSLOCASE HOMOLOG"/>
    <property type="match status" value="1"/>
</dbReference>
<keyword evidence="3 6" id="KW-0812">Transmembrane</keyword>
<feature type="transmembrane region" description="Helical" evidence="6">
    <location>
        <begin position="81"/>
        <end position="104"/>
    </location>
</feature>
<evidence type="ECO:0000256" key="4">
    <source>
        <dbReference type="ARBA" id="ARBA00022989"/>
    </source>
</evidence>
<gene>
    <name evidence="8" type="ORF">C1H69_22465</name>
</gene>
<protein>
    <submittedName>
        <fullName evidence="8">GtrA family protein</fullName>
    </submittedName>
</protein>
<dbReference type="GO" id="GO:0000271">
    <property type="term" value="P:polysaccharide biosynthetic process"/>
    <property type="evidence" value="ECO:0007669"/>
    <property type="project" value="InterPro"/>
</dbReference>
<dbReference type="EMBL" id="PNRF01000048">
    <property type="protein sequence ID" value="PMR71954.1"/>
    <property type="molecule type" value="Genomic_DNA"/>
</dbReference>
<keyword evidence="9" id="KW-1185">Reference proteome</keyword>
<feature type="transmembrane region" description="Helical" evidence="6">
    <location>
        <begin position="110"/>
        <end position="130"/>
    </location>
</feature>
<organism evidence="8 9">
    <name type="scientific">Billgrantia endophytica</name>
    <dbReference type="NCBI Taxonomy" id="2033802"/>
    <lineage>
        <taxon>Bacteria</taxon>
        <taxon>Pseudomonadati</taxon>
        <taxon>Pseudomonadota</taxon>
        <taxon>Gammaproteobacteria</taxon>
        <taxon>Oceanospirillales</taxon>
        <taxon>Halomonadaceae</taxon>
        <taxon>Billgrantia</taxon>
    </lineage>
</organism>
<evidence type="ECO:0000256" key="6">
    <source>
        <dbReference type="SAM" id="Phobius"/>
    </source>
</evidence>
<evidence type="ECO:0000256" key="2">
    <source>
        <dbReference type="ARBA" id="ARBA00009399"/>
    </source>
</evidence>
<reference evidence="8 9" key="1">
    <citation type="submission" date="2018-01" db="EMBL/GenBank/DDBJ databases">
        <title>Halomonas endophytica sp. nov., isolated from storage liquid in the stems of Populus euphratica.</title>
        <authorList>
            <person name="Chen C."/>
        </authorList>
    </citation>
    <scope>NUCLEOTIDE SEQUENCE [LARGE SCALE GENOMIC DNA]</scope>
    <source>
        <strain evidence="8 9">MC28</strain>
    </source>
</reference>
<dbReference type="InterPro" id="IPR007267">
    <property type="entry name" value="GtrA_DPMS_TM"/>
</dbReference>